<protein>
    <submittedName>
        <fullName evidence="1">Uncharacterized protein</fullName>
    </submittedName>
</protein>
<organism evidence="1 2">
    <name type="scientific">Gossypium laxum</name>
    <dbReference type="NCBI Taxonomy" id="34288"/>
    <lineage>
        <taxon>Eukaryota</taxon>
        <taxon>Viridiplantae</taxon>
        <taxon>Streptophyta</taxon>
        <taxon>Embryophyta</taxon>
        <taxon>Tracheophyta</taxon>
        <taxon>Spermatophyta</taxon>
        <taxon>Magnoliopsida</taxon>
        <taxon>eudicotyledons</taxon>
        <taxon>Gunneridae</taxon>
        <taxon>Pentapetalae</taxon>
        <taxon>rosids</taxon>
        <taxon>malvids</taxon>
        <taxon>Malvales</taxon>
        <taxon>Malvaceae</taxon>
        <taxon>Malvoideae</taxon>
        <taxon>Gossypium</taxon>
    </lineage>
</organism>
<proteinExistence type="predicted"/>
<comment type="caution">
    <text evidence="1">The sequence shown here is derived from an EMBL/GenBank/DDBJ whole genome shotgun (WGS) entry which is preliminary data.</text>
</comment>
<sequence length="17" mass="2167">LRFRVSLDRQCVYLWLV</sequence>
<dbReference type="EMBL" id="JABEZV010000002">
    <property type="protein sequence ID" value="MBA0706095.1"/>
    <property type="molecule type" value="Genomic_DNA"/>
</dbReference>
<dbReference type="AlphaFoldDB" id="A0A7J8Z2W6"/>
<keyword evidence="2" id="KW-1185">Reference proteome</keyword>
<feature type="non-terminal residue" evidence="1">
    <location>
        <position position="1"/>
    </location>
</feature>
<evidence type="ECO:0000313" key="2">
    <source>
        <dbReference type="Proteomes" id="UP000593574"/>
    </source>
</evidence>
<reference evidence="1 2" key="1">
    <citation type="journal article" date="2019" name="Genome Biol. Evol.">
        <title>Insights into the evolution of the New World diploid cottons (Gossypium, subgenus Houzingenia) based on genome sequencing.</title>
        <authorList>
            <person name="Grover C.E."/>
            <person name="Arick M.A. 2nd"/>
            <person name="Thrash A."/>
            <person name="Conover J.L."/>
            <person name="Sanders W.S."/>
            <person name="Peterson D.G."/>
            <person name="Frelichowski J.E."/>
            <person name="Scheffler J.A."/>
            <person name="Scheffler B.E."/>
            <person name="Wendel J.F."/>
        </authorList>
    </citation>
    <scope>NUCLEOTIDE SEQUENCE [LARGE SCALE GENOMIC DNA]</scope>
    <source>
        <strain evidence="1">4</strain>
        <tissue evidence="1">Leaf</tissue>
    </source>
</reference>
<dbReference type="Proteomes" id="UP000593574">
    <property type="component" value="Unassembled WGS sequence"/>
</dbReference>
<accession>A0A7J8Z2W6</accession>
<name>A0A7J8Z2W6_9ROSI</name>
<gene>
    <name evidence="1" type="ORF">Golax_018230</name>
</gene>
<evidence type="ECO:0000313" key="1">
    <source>
        <dbReference type="EMBL" id="MBA0706095.1"/>
    </source>
</evidence>